<keyword evidence="3" id="KW-1185">Reference proteome</keyword>
<evidence type="ECO:0000313" key="2">
    <source>
        <dbReference type="EMBL" id="MCW3475301.1"/>
    </source>
</evidence>
<dbReference type="Proteomes" id="UP001165679">
    <property type="component" value="Unassembled WGS sequence"/>
</dbReference>
<comment type="caution">
    <text evidence="2">The sequence shown here is derived from an EMBL/GenBank/DDBJ whole genome shotgun (WGS) entry which is preliminary data.</text>
</comment>
<dbReference type="Pfam" id="PF04717">
    <property type="entry name" value="Phage_base_V"/>
    <property type="match status" value="1"/>
</dbReference>
<evidence type="ECO:0000313" key="3">
    <source>
        <dbReference type="Proteomes" id="UP001165679"/>
    </source>
</evidence>
<name>A0AA41YML7_9PROT</name>
<organism evidence="2 3">
    <name type="scientific">Limobrevibacterium gyesilva</name>
    <dbReference type="NCBI Taxonomy" id="2991712"/>
    <lineage>
        <taxon>Bacteria</taxon>
        <taxon>Pseudomonadati</taxon>
        <taxon>Pseudomonadota</taxon>
        <taxon>Alphaproteobacteria</taxon>
        <taxon>Acetobacterales</taxon>
        <taxon>Acetobacteraceae</taxon>
        <taxon>Limobrevibacterium</taxon>
    </lineage>
</organism>
<dbReference type="EMBL" id="JAPDNT010000007">
    <property type="protein sequence ID" value="MCW3475301.1"/>
    <property type="molecule type" value="Genomic_DNA"/>
</dbReference>
<dbReference type="Gene3D" id="2.40.50.230">
    <property type="entry name" value="Gp5 N-terminal domain"/>
    <property type="match status" value="1"/>
</dbReference>
<reference evidence="2" key="1">
    <citation type="submission" date="2022-09" db="EMBL/GenBank/DDBJ databases">
        <title>Rhodovastum sp. nov. RN2-1 isolated from soil in Seongnam, South Korea.</title>
        <authorList>
            <person name="Le N.T."/>
        </authorList>
    </citation>
    <scope>NUCLEOTIDE SEQUENCE</scope>
    <source>
        <strain evidence="2">RN2-1</strain>
    </source>
</reference>
<proteinExistence type="predicted"/>
<sequence>MADDGLDPGRDAERMFQAIGGRFFGKYRGLVVSNTDPTSRGRLQVQAPAVMGEESVWAAPCVPYAGDSVGFFALPPVGAGVWVEFEAGDPSYPIWTGCYWTDGQIDAADALPTVKFFKTDAFTLRIDDAQGEMVIETATGSRITINATEIKLEALQVTQSAQGCKTALTPASFDVNDGTFTVLPG</sequence>
<protein>
    <submittedName>
        <fullName evidence="2">Phage baseplate assembly protein V</fullName>
    </submittedName>
</protein>
<dbReference type="AlphaFoldDB" id="A0AA41YML7"/>
<dbReference type="RefSeq" id="WP_264713998.1">
    <property type="nucleotide sequence ID" value="NZ_JAPDNT010000007.1"/>
</dbReference>
<accession>A0AA41YML7</accession>
<dbReference type="SUPFAM" id="SSF69255">
    <property type="entry name" value="gp5 N-terminal domain-like"/>
    <property type="match status" value="1"/>
</dbReference>
<gene>
    <name evidence="2" type="ORF">OL599_12030</name>
</gene>
<feature type="domain" description="Gp5/Type VI secretion system Vgr protein OB-fold" evidence="1">
    <location>
        <begin position="27"/>
        <end position="100"/>
    </location>
</feature>
<evidence type="ECO:0000259" key="1">
    <source>
        <dbReference type="Pfam" id="PF04717"/>
    </source>
</evidence>
<reference evidence="2" key="2">
    <citation type="submission" date="2022-10" db="EMBL/GenBank/DDBJ databases">
        <authorList>
            <person name="Trinh H.N."/>
        </authorList>
    </citation>
    <scope>NUCLEOTIDE SEQUENCE</scope>
    <source>
        <strain evidence="2">RN2-1</strain>
    </source>
</reference>
<dbReference type="InterPro" id="IPR006531">
    <property type="entry name" value="Gp5/Vgr_OB"/>
</dbReference>
<dbReference type="InterPro" id="IPR037026">
    <property type="entry name" value="Vgr_OB-fold_dom_sf"/>
</dbReference>